<dbReference type="InterPro" id="IPR006638">
    <property type="entry name" value="Elp3/MiaA/NifB-like_rSAM"/>
</dbReference>
<dbReference type="EMBL" id="MH049499">
    <property type="protein sequence ID" value="AZP89530.1"/>
    <property type="molecule type" value="Genomic_DNA"/>
</dbReference>
<dbReference type="PANTHER" id="PTHR13932:SF5">
    <property type="entry name" value="RADICAL S-ADENOSYL METHIONINE DOMAIN-CONTAINING PROTEIN 1, MITOCHONDRIAL"/>
    <property type="match status" value="1"/>
</dbReference>
<dbReference type="InterPro" id="IPR010723">
    <property type="entry name" value="HemN_C"/>
</dbReference>
<dbReference type="Pfam" id="PF04055">
    <property type="entry name" value="Radical_SAM"/>
    <property type="match status" value="1"/>
</dbReference>
<dbReference type="InterPro" id="IPR034505">
    <property type="entry name" value="Coproporphyrinogen-III_oxidase"/>
</dbReference>
<dbReference type="InterPro" id="IPR023404">
    <property type="entry name" value="rSAM_horseshoe"/>
</dbReference>
<dbReference type="PROSITE" id="PS51918">
    <property type="entry name" value="RADICAL_SAM"/>
    <property type="match status" value="1"/>
</dbReference>
<dbReference type="SFLD" id="SFLDG01082">
    <property type="entry name" value="B12-binding_domain_containing"/>
    <property type="match status" value="1"/>
</dbReference>
<dbReference type="SFLD" id="SFLDF00562">
    <property type="entry name" value="HemN-like__clustered_with_heat"/>
    <property type="match status" value="1"/>
</dbReference>
<dbReference type="GO" id="GO:0004109">
    <property type="term" value="F:coproporphyrinogen oxidase activity"/>
    <property type="evidence" value="ECO:0007669"/>
    <property type="project" value="InterPro"/>
</dbReference>
<organism evidence="4">
    <name type="scientific">Microcystis sp. PCC 9811</name>
    <dbReference type="NCBI Taxonomy" id="2099381"/>
    <lineage>
        <taxon>Bacteria</taxon>
        <taxon>Bacillati</taxon>
        <taxon>Cyanobacteriota</taxon>
        <taxon>Cyanophyceae</taxon>
        <taxon>Oscillatoriophycideae</taxon>
        <taxon>Chroococcales</taxon>
        <taxon>Microcystaceae</taxon>
        <taxon>Microcystis</taxon>
    </lineage>
</organism>
<dbReference type="SUPFAM" id="SSF102114">
    <property type="entry name" value="Radical SAM enzymes"/>
    <property type="match status" value="1"/>
</dbReference>
<dbReference type="SMART" id="SM00729">
    <property type="entry name" value="Elp3"/>
    <property type="match status" value="1"/>
</dbReference>
<evidence type="ECO:0000259" key="3">
    <source>
        <dbReference type="PROSITE" id="PS51918"/>
    </source>
</evidence>
<dbReference type="InterPro" id="IPR004559">
    <property type="entry name" value="HemW-like"/>
</dbReference>
<proteinExistence type="inferred from homology"/>
<dbReference type="PANTHER" id="PTHR13932">
    <property type="entry name" value="COPROPORPHYRINIGEN III OXIDASE"/>
    <property type="match status" value="1"/>
</dbReference>
<dbReference type="AlphaFoldDB" id="A0A3Q9DJN2"/>
<comment type="similarity">
    <text evidence="1">Belongs to the anaerobic coproporphyrinogen-III oxidase family. HemW subfamily.</text>
</comment>
<accession>A0A3Q9DJN2</accession>
<dbReference type="GO" id="GO:0005737">
    <property type="term" value="C:cytoplasm"/>
    <property type="evidence" value="ECO:0007669"/>
    <property type="project" value="InterPro"/>
</dbReference>
<dbReference type="SFLD" id="SFLDG01065">
    <property type="entry name" value="anaerobic_coproporphyrinogen-I"/>
    <property type="match status" value="1"/>
</dbReference>
<sequence>MTLTIELPKTQTPQRLPLNPNYPPFRQWKAGVIAEKLEEQPICLYVHIPFCTQRCAFCYYKTVDLKESQVQAYVDTLCQEIKLVSERFNLKNRRIQAVYFGGGTPTTLTGNQLVQVVENLRENFSYFEEKKQFSVEAEPLSVSPSKMRVLKELGVNRLSLGVQSFNDQIIKLSGRGHDEKQAYRAIDIAQKAGEGQWSINIDLLSGLAGETLETWQESLECALKTGVESITVYKMEAFANTQVFDQGVRQEIIELPSAELEMQFMQLAMERFAQANYNPWSHFTYVKNDSDLATSIKQYRSEYIFNIWHGMEFYGLGVSAFGCLGDSLLQNTSDMEKYATLLDQGELPLSRGYKLTSLDRMVREVLLGIKTLRFDLIAFQQRHGFKLQSLCAETLSALERDGFVTVSTQEIELTPKGILYGDYVGETLAASLKKIKS</sequence>
<evidence type="ECO:0000256" key="1">
    <source>
        <dbReference type="ARBA" id="ARBA00006100"/>
    </source>
</evidence>
<dbReference type="SFLD" id="SFLDS00029">
    <property type="entry name" value="Radical_SAM"/>
    <property type="match status" value="1"/>
</dbReference>
<dbReference type="GO" id="GO:0051539">
    <property type="term" value="F:4 iron, 4 sulfur cluster binding"/>
    <property type="evidence" value="ECO:0007669"/>
    <property type="project" value="InterPro"/>
</dbReference>
<dbReference type="InterPro" id="IPR058240">
    <property type="entry name" value="rSAM_sf"/>
</dbReference>
<evidence type="ECO:0000313" key="4">
    <source>
        <dbReference type="EMBL" id="AZP89530.1"/>
    </source>
</evidence>
<name>A0A3Q9DJN2_9CHRO</name>
<protein>
    <recommendedName>
        <fullName evidence="2">Heme chaperone HemW</fullName>
    </recommendedName>
</protein>
<dbReference type="Gene3D" id="3.80.30.20">
    <property type="entry name" value="tm_1862 like domain"/>
    <property type="match status" value="1"/>
</dbReference>
<gene>
    <name evidence="4" type="primary">agdC</name>
</gene>
<evidence type="ECO:0000256" key="2">
    <source>
        <dbReference type="ARBA" id="ARBA00017228"/>
    </source>
</evidence>
<dbReference type="Pfam" id="PF06969">
    <property type="entry name" value="HemN_C"/>
    <property type="match status" value="1"/>
</dbReference>
<feature type="domain" description="Radical SAM core" evidence="3">
    <location>
        <begin position="36"/>
        <end position="271"/>
    </location>
</feature>
<reference evidence="4" key="1">
    <citation type="journal article" date="2018" name="ACS Chem. Biol.">
        <title>A Unique Biosynthetic Pathway in Bloom-Forming Cyanobacterial Genus Microcystis Jointly Assembles Cytotoxic Aeruginoguanidines and Microguanidines.</title>
        <authorList>
            <person name="Pancrace C."/>
            <person name="Ishida K."/>
            <person name="Briand E."/>
            <person name="Gatte Pichi D."/>
            <person name="Weiz A.R."/>
            <person name="Guljamow A."/>
            <person name="Scalvenzi T."/>
            <person name="Sassoon N."/>
            <person name="Hertweck C."/>
            <person name="Dittmann E."/>
            <person name="Gugger M."/>
        </authorList>
    </citation>
    <scope>NUCLEOTIDE SEQUENCE</scope>
    <source>
        <strain evidence="4">PCC 9811</strain>
    </source>
</reference>
<dbReference type="GO" id="GO:0006779">
    <property type="term" value="P:porphyrin-containing compound biosynthetic process"/>
    <property type="evidence" value="ECO:0007669"/>
    <property type="project" value="InterPro"/>
</dbReference>
<dbReference type="InterPro" id="IPR007197">
    <property type="entry name" value="rSAM"/>
</dbReference>